<reference evidence="1 2" key="1">
    <citation type="submission" date="2020-02" db="EMBL/GenBank/DDBJ databases">
        <title>Paenibacillus sp. nov., isolated from rhizosphere soil of tomato.</title>
        <authorList>
            <person name="Weon H.-Y."/>
            <person name="Lee S.A."/>
        </authorList>
    </citation>
    <scope>NUCLEOTIDE SEQUENCE [LARGE SCALE GENOMIC DNA]</scope>
    <source>
        <strain evidence="1 2">14171R-81</strain>
    </source>
</reference>
<dbReference type="RefSeq" id="WP_162643657.1">
    <property type="nucleotide sequence ID" value="NZ_CP048286.1"/>
</dbReference>
<dbReference type="Proteomes" id="UP000479114">
    <property type="component" value="Chromosome"/>
</dbReference>
<dbReference type="EMBL" id="CP048286">
    <property type="protein sequence ID" value="QHW33659.1"/>
    <property type="molecule type" value="Genomic_DNA"/>
</dbReference>
<keyword evidence="2" id="KW-1185">Reference proteome</keyword>
<evidence type="ECO:0000313" key="1">
    <source>
        <dbReference type="EMBL" id="QHW33659.1"/>
    </source>
</evidence>
<gene>
    <name evidence="1" type="ORF">GZH47_24580</name>
</gene>
<dbReference type="AlphaFoldDB" id="A0A6C0P584"/>
<evidence type="ECO:0000313" key="2">
    <source>
        <dbReference type="Proteomes" id="UP000479114"/>
    </source>
</evidence>
<organism evidence="1 2">
    <name type="scientific">Paenibacillus rhizovicinus</name>
    <dbReference type="NCBI Taxonomy" id="2704463"/>
    <lineage>
        <taxon>Bacteria</taxon>
        <taxon>Bacillati</taxon>
        <taxon>Bacillota</taxon>
        <taxon>Bacilli</taxon>
        <taxon>Bacillales</taxon>
        <taxon>Paenibacillaceae</taxon>
        <taxon>Paenibacillus</taxon>
    </lineage>
</organism>
<name>A0A6C0P584_9BACL</name>
<accession>A0A6C0P584</accession>
<protein>
    <submittedName>
        <fullName evidence="1">Uncharacterized protein</fullName>
    </submittedName>
</protein>
<sequence length="527" mass="59139">MAASGEMKAKLEFGPQLGIYLSVFQIGMAGLEGMAGIRGEVTIKAMGLSTAGGVTPLCYQNEWDFFARAQASIIVDLWLKSFKWDVELGEATLPISGQNTCQEDLTLDEAKRIVLDGITLVNHLGRADAQMNLSEEAIQRKYAGHHKEISKYFSDRIIDRMFGYYEQYFLRQDTFTDETEIRRSFDFAPKLTGAEDEFALNLRNPYLLDGMGSTHAYKEKFTFLYMADQWMVDDISVDNSYDYDTNAPIPDFSLDLSIDEAKKLLSDDEYLKSLHAQNIKFVDELAPTTSWKQAPQFGYYDRFTFTTDDGPMAYLVMKETGETFDYQKVTGVKPNGGAVTVQTLKNDAFYQTSMLDDAGQAYDVYVYAGNQTTETSEFSWACATEGATTYSGNYDIYAVNKSTGKMIKLNIGNQTLDKEFNRALTVTGATNLLGISECEGTNAFGDALYYIHAGKIILIKTSEGYGGVGVATPLRIKCTAKNTFQTLNYYRDDDRPWILDTYQLNPATGILKNIKTQTFKFNQRPSF</sequence>
<proteinExistence type="predicted"/>
<dbReference type="KEGG" id="prz:GZH47_24580"/>